<feature type="coiled-coil region" evidence="4">
    <location>
        <begin position="91"/>
        <end position="132"/>
    </location>
</feature>
<evidence type="ECO:0000256" key="3">
    <source>
        <dbReference type="ARBA" id="ARBA00038471"/>
    </source>
</evidence>
<evidence type="ECO:0000313" key="7">
    <source>
        <dbReference type="EMBL" id="CAK9143269.1"/>
    </source>
</evidence>
<dbReference type="FunFam" id="1.20.140.40:FF:000008">
    <property type="entry name" value="Invertase/pectin methylesterase inhibitor family protein"/>
    <property type="match status" value="1"/>
</dbReference>
<dbReference type="NCBIfam" id="TIGR01614">
    <property type="entry name" value="PME_inhib"/>
    <property type="match status" value="1"/>
</dbReference>
<dbReference type="PANTHER" id="PTHR35357:SF8">
    <property type="entry name" value="OS01G0111000 PROTEIN"/>
    <property type="match status" value="1"/>
</dbReference>
<comment type="similarity">
    <text evidence="3">Belongs to the PMEI family.</text>
</comment>
<dbReference type="PANTHER" id="PTHR35357">
    <property type="entry name" value="OS02G0537100 PROTEIN"/>
    <property type="match status" value="1"/>
</dbReference>
<dbReference type="Pfam" id="PF04043">
    <property type="entry name" value="PMEI"/>
    <property type="match status" value="1"/>
</dbReference>
<keyword evidence="4" id="KW-0175">Coiled coil</keyword>
<evidence type="ECO:0000256" key="1">
    <source>
        <dbReference type="ARBA" id="ARBA00022729"/>
    </source>
</evidence>
<dbReference type="InterPro" id="IPR006501">
    <property type="entry name" value="Pectinesterase_inhib_dom"/>
</dbReference>
<name>A0ABC8RE68_9AQUA</name>
<dbReference type="SMART" id="SM00856">
    <property type="entry name" value="PMEI"/>
    <property type="match status" value="1"/>
</dbReference>
<sequence>MASSEAVYRLLGVMVLVCSFPFEGTSAVRVYGVTAGYQDLVSTTCSHTLHFDVCVSSLRSDPRSKTSDVKGLAAIALDLSIGEAKKTISYIDSLKSRADNTQNQSKRLSECMVEYSDALENLQEAIQALSKTSIDDVNELATTAMTDSETCKDGFEEVPNSHFPLADRNQYFDNLCGNFLAITTLLV</sequence>
<feature type="chain" id="PRO_5044752010" description="Pectinesterase inhibitor domain-containing protein" evidence="5">
    <location>
        <begin position="28"/>
        <end position="187"/>
    </location>
</feature>
<comment type="caution">
    <text evidence="7">The sequence shown here is derived from an EMBL/GenBank/DDBJ whole genome shotgun (WGS) entry which is preliminary data.</text>
</comment>
<evidence type="ECO:0000256" key="5">
    <source>
        <dbReference type="SAM" id="SignalP"/>
    </source>
</evidence>
<evidence type="ECO:0000259" key="6">
    <source>
        <dbReference type="SMART" id="SM00856"/>
    </source>
</evidence>
<keyword evidence="1 5" id="KW-0732">Signal</keyword>
<reference evidence="7 8" key="1">
    <citation type="submission" date="2024-02" db="EMBL/GenBank/DDBJ databases">
        <authorList>
            <person name="Vignale AGUSTIN F."/>
            <person name="Sosa J E."/>
            <person name="Modenutti C."/>
        </authorList>
    </citation>
    <scope>NUCLEOTIDE SEQUENCE [LARGE SCALE GENOMIC DNA]</scope>
</reference>
<dbReference type="EMBL" id="CAUOFW020001281">
    <property type="protein sequence ID" value="CAK9143269.1"/>
    <property type="molecule type" value="Genomic_DNA"/>
</dbReference>
<evidence type="ECO:0000256" key="4">
    <source>
        <dbReference type="SAM" id="Coils"/>
    </source>
</evidence>
<evidence type="ECO:0000313" key="8">
    <source>
        <dbReference type="Proteomes" id="UP001642360"/>
    </source>
</evidence>
<dbReference type="SUPFAM" id="SSF101148">
    <property type="entry name" value="Plant invertase/pectin methylesterase inhibitor"/>
    <property type="match status" value="1"/>
</dbReference>
<keyword evidence="2" id="KW-1015">Disulfide bond</keyword>
<dbReference type="Proteomes" id="UP001642360">
    <property type="component" value="Unassembled WGS sequence"/>
</dbReference>
<organism evidence="7 8">
    <name type="scientific">Ilex paraguariensis</name>
    <name type="common">yerba mate</name>
    <dbReference type="NCBI Taxonomy" id="185542"/>
    <lineage>
        <taxon>Eukaryota</taxon>
        <taxon>Viridiplantae</taxon>
        <taxon>Streptophyta</taxon>
        <taxon>Embryophyta</taxon>
        <taxon>Tracheophyta</taxon>
        <taxon>Spermatophyta</taxon>
        <taxon>Magnoliopsida</taxon>
        <taxon>eudicotyledons</taxon>
        <taxon>Gunneridae</taxon>
        <taxon>Pentapetalae</taxon>
        <taxon>asterids</taxon>
        <taxon>campanulids</taxon>
        <taxon>Aquifoliales</taxon>
        <taxon>Aquifoliaceae</taxon>
        <taxon>Ilex</taxon>
    </lineage>
</organism>
<gene>
    <name evidence="7" type="ORF">ILEXP_LOCUS10966</name>
</gene>
<protein>
    <recommendedName>
        <fullName evidence="6">Pectinesterase inhibitor domain-containing protein</fullName>
    </recommendedName>
</protein>
<proteinExistence type="inferred from homology"/>
<dbReference type="Gene3D" id="1.20.140.40">
    <property type="entry name" value="Invertase/pectin methylesterase inhibitor family protein"/>
    <property type="match status" value="1"/>
</dbReference>
<feature type="signal peptide" evidence="5">
    <location>
        <begin position="1"/>
        <end position="27"/>
    </location>
</feature>
<evidence type="ECO:0000256" key="2">
    <source>
        <dbReference type="ARBA" id="ARBA00023157"/>
    </source>
</evidence>
<feature type="domain" description="Pectinesterase inhibitor" evidence="6">
    <location>
        <begin position="36"/>
        <end position="182"/>
    </location>
</feature>
<keyword evidence="8" id="KW-1185">Reference proteome</keyword>
<dbReference type="CDD" id="cd15801">
    <property type="entry name" value="PMEI-like_1"/>
    <property type="match status" value="1"/>
</dbReference>
<dbReference type="InterPro" id="IPR035513">
    <property type="entry name" value="Invertase/methylesterase_inhib"/>
</dbReference>
<dbReference type="AlphaFoldDB" id="A0ABC8RE68"/>
<dbReference type="GO" id="GO:0046910">
    <property type="term" value="F:pectinesterase inhibitor activity"/>
    <property type="evidence" value="ECO:0007669"/>
    <property type="project" value="UniProtKB-ARBA"/>
</dbReference>
<accession>A0ABC8RE68</accession>